<evidence type="ECO:0000313" key="5">
    <source>
        <dbReference type="EMBL" id="EDV23938.1"/>
    </source>
</evidence>
<keyword evidence="3" id="KW-0539">Nucleus</keyword>
<dbReference type="InterPro" id="IPR005343">
    <property type="entry name" value="Noc2"/>
</dbReference>
<dbReference type="Gene3D" id="1.25.10.10">
    <property type="entry name" value="Leucine-rich Repeat Variant"/>
    <property type="match status" value="1"/>
</dbReference>
<dbReference type="PhylomeDB" id="B3S038"/>
<evidence type="ECO:0000313" key="6">
    <source>
        <dbReference type="Proteomes" id="UP000009022"/>
    </source>
</evidence>
<dbReference type="InParanoid" id="B3S038"/>
<dbReference type="InterPro" id="IPR011989">
    <property type="entry name" value="ARM-like"/>
</dbReference>
<dbReference type="GO" id="GO:0030690">
    <property type="term" value="C:Noc1p-Noc2p complex"/>
    <property type="evidence" value="ECO:0000318"/>
    <property type="project" value="GO_Central"/>
</dbReference>
<dbReference type="Pfam" id="PF03715">
    <property type="entry name" value="Noc2"/>
    <property type="match status" value="1"/>
</dbReference>
<dbReference type="FunCoup" id="B3S038">
    <property type="interactions" value="1680"/>
</dbReference>
<feature type="compositionally biased region" description="Basic residues" evidence="4">
    <location>
        <begin position="513"/>
        <end position="527"/>
    </location>
</feature>
<organism evidence="5 6">
    <name type="scientific">Trichoplax adhaerens</name>
    <name type="common">Trichoplax reptans</name>
    <dbReference type="NCBI Taxonomy" id="10228"/>
    <lineage>
        <taxon>Eukaryota</taxon>
        <taxon>Metazoa</taxon>
        <taxon>Placozoa</taxon>
        <taxon>Uniplacotomia</taxon>
        <taxon>Trichoplacea</taxon>
        <taxon>Trichoplacidae</taxon>
        <taxon>Trichoplax</taxon>
    </lineage>
</organism>
<dbReference type="EMBL" id="DS985246">
    <property type="protein sequence ID" value="EDV23938.1"/>
    <property type="molecule type" value="Genomic_DNA"/>
</dbReference>
<feature type="region of interest" description="Disordered" evidence="4">
    <location>
        <begin position="1"/>
        <end position="32"/>
    </location>
</feature>
<protein>
    <submittedName>
        <fullName evidence="5">Uncharacterized protein</fullName>
    </submittedName>
</protein>
<name>B3S038_TRIAD</name>
<dbReference type="InterPro" id="IPR016024">
    <property type="entry name" value="ARM-type_fold"/>
</dbReference>
<dbReference type="GeneID" id="6754677"/>
<gene>
    <name evidence="5" type="ORF">TRIADDRAFT_57673</name>
</gene>
<dbReference type="GO" id="GO:0042273">
    <property type="term" value="P:ribosomal large subunit biogenesis"/>
    <property type="evidence" value="ECO:0000318"/>
    <property type="project" value="GO_Central"/>
</dbReference>
<feature type="compositionally biased region" description="Acidic residues" evidence="4">
    <location>
        <begin position="556"/>
        <end position="573"/>
    </location>
</feature>
<dbReference type="GO" id="GO:0005654">
    <property type="term" value="C:nucleoplasm"/>
    <property type="evidence" value="ECO:0000318"/>
    <property type="project" value="GO_Central"/>
</dbReference>
<dbReference type="eggNOG" id="KOG2256">
    <property type="taxonomic scope" value="Eukaryota"/>
</dbReference>
<dbReference type="PANTHER" id="PTHR12687:SF4">
    <property type="entry name" value="NUCLEOLAR COMPLEX PROTEIN 2 HOMOLOG"/>
    <property type="match status" value="1"/>
</dbReference>
<comment type="subcellular location">
    <subcellularLocation>
        <location evidence="1">Nucleus</location>
    </subcellularLocation>
</comment>
<evidence type="ECO:0000256" key="3">
    <source>
        <dbReference type="ARBA" id="ARBA00023242"/>
    </source>
</evidence>
<dbReference type="KEGG" id="tad:TRIADDRAFT_57673"/>
<dbReference type="AlphaFoldDB" id="B3S038"/>
<evidence type="ECO:0000256" key="4">
    <source>
        <dbReference type="SAM" id="MobiDB-lite"/>
    </source>
</evidence>
<dbReference type="GO" id="GO:0030691">
    <property type="term" value="C:Noc2p-Noc3p complex"/>
    <property type="evidence" value="ECO:0000318"/>
    <property type="project" value="GO_Central"/>
</dbReference>
<dbReference type="GO" id="GO:0042393">
    <property type="term" value="F:histone binding"/>
    <property type="evidence" value="ECO:0000318"/>
    <property type="project" value="GO_Central"/>
</dbReference>
<dbReference type="GO" id="GO:0005730">
    <property type="term" value="C:nucleolus"/>
    <property type="evidence" value="ECO:0000318"/>
    <property type="project" value="GO_Central"/>
</dbReference>
<dbReference type="STRING" id="10228.B3S038"/>
<dbReference type="PANTHER" id="PTHR12687">
    <property type="entry name" value="NUCLEOLAR COMPLEX 2 AND RAD4-RELATED"/>
    <property type="match status" value="1"/>
</dbReference>
<evidence type="ECO:0000256" key="1">
    <source>
        <dbReference type="ARBA" id="ARBA00004123"/>
    </source>
</evidence>
<sequence>MPSKRKSKASAPSRNNQPQSLPAHKRKKLSDLKTEEFLSYGLDSDIEEDIQDDVDHEEKKSDASASGKTSKHKMQLQRLQENDPEFYNYLKDNDQNLPDLPSSSKKWPQFKSSIKSYLSDLLQLLKHISDPKILCGILRSFKSIFRYCGCFPKLCRQYMKHLMHLWSSSTQEDVRVLAFLCIRKLMDLLTSKEFNETIKLMYTAYIRNCKFTTPTTLPFIAFMQSCLLEVYNIDSSVTYQHAFIYVRQMAIHLRNAMTLKKKDAFQTVYNWQYLHCIHLWCRILSDISCREALKPLIYPLVQTTLGVIRLVPTPRFYPLRFHCIRSLNYLARSAKTYIPVSSYLLEILDTTELTKKRMKESSGKPIDFVYALSMPKSKLATKQFYDATVENIFELLLDHYAAHSYSVAFPELVYLAIRTLRQFLKTSSFSHYRRLMKQLVDKIEETSKIIDSKRSIVTFGPKDDQQIQRWESALMSTVSPIEKYYKTWITAKADRMKQNLENAKDEVSENRSKNSRPSKNAKRKNNKKANQGQVDKKIEKREKDEKDMSDGSEASVDVDDEVVDLEFSEDSSD</sequence>
<dbReference type="SUPFAM" id="SSF48371">
    <property type="entry name" value="ARM repeat"/>
    <property type="match status" value="1"/>
</dbReference>
<comment type="similarity">
    <text evidence="2">Belongs to the NOC2 family.</text>
</comment>
<feature type="region of interest" description="Disordered" evidence="4">
    <location>
        <begin position="48"/>
        <end position="76"/>
    </location>
</feature>
<keyword evidence="6" id="KW-1185">Reference proteome</keyword>
<feature type="compositionally biased region" description="Basic and acidic residues" evidence="4">
    <location>
        <begin position="534"/>
        <end position="549"/>
    </location>
</feature>
<dbReference type="GO" id="GO:0000122">
    <property type="term" value="P:negative regulation of transcription by RNA polymerase II"/>
    <property type="evidence" value="ECO:0000318"/>
    <property type="project" value="GO_Central"/>
</dbReference>
<proteinExistence type="inferred from homology"/>
<feature type="compositionally biased region" description="Basic and acidic residues" evidence="4">
    <location>
        <begin position="503"/>
        <end position="512"/>
    </location>
</feature>
<dbReference type="OMA" id="WESALMS"/>
<dbReference type="RefSeq" id="XP_002113464.1">
    <property type="nucleotide sequence ID" value="XM_002113428.1"/>
</dbReference>
<dbReference type="Proteomes" id="UP000009022">
    <property type="component" value="Unassembled WGS sequence"/>
</dbReference>
<feature type="region of interest" description="Disordered" evidence="4">
    <location>
        <begin position="503"/>
        <end position="573"/>
    </location>
</feature>
<evidence type="ECO:0000256" key="2">
    <source>
        <dbReference type="ARBA" id="ARBA00005907"/>
    </source>
</evidence>
<dbReference type="GO" id="GO:0003714">
    <property type="term" value="F:transcription corepressor activity"/>
    <property type="evidence" value="ECO:0000318"/>
    <property type="project" value="GO_Central"/>
</dbReference>
<accession>B3S038</accession>
<dbReference type="OrthoDB" id="10266662at2759"/>
<reference evidence="5 6" key="1">
    <citation type="journal article" date="2008" name="Nature">
        <title>The Trichoplax genome and the nature of placozoans.</title>
        <authorList>
            <person name="Srivastava M."/>
            <person name="Begovic E."/>
            <person name="Chapman J."/>
            <person name="Putnam N.H."/>
            <person name="Hellsten U."/>
            <person name="Kawashima T."/>
            <person name="Kuo A."/>
            <person name="Mitros T."/>
            <person name="Salamov A."/>
            <person name="Carpenter M.L."/>
            <person name="Signorovitch A.Y."/>
            <person name="Moreno M.A."/>
            <person name="Kamm K."/>
            <person name="Grimwood J."/>
            <person name="Schmutz J."/>
            <person name="Shapiro H."/>
            <person name="Grigoriev I.V."/>
            <person name="Buss L.W."/>
            <person name="Schierwater B."/>
            <person name="Dellaporta S.L."/>
            <person name="Rokhsar D.S."/>
        </authorList>
    </citation>
    <scope>NUCLEOTIDE SEQUENCE [LARGE SCALE GENOMIC DNA]</scope>
    <source>
        <strain evidence="5 6">Grell-BS-1999</strain>
    </source>
</reference>
<dbReference type="HOGENOM" id="CLU_011272_1_1_1"/>
<dbReference type="CTD" id="6754677"/>